<accession>A0A5C6BWQ2</accession>
<gene>
    <name evidence="1" type="ORF">Poly21_23010</name>
</gene>
<dbReference type="Proteomes" id="UP000319908">
    <property type="component" value="Unassembled WGS sequence"/>
</dbReference>
<comment type="caution">
    <text evidence="1">The sequence shown here is derived from an EMBL/GenBank/DDBJ whole genome shotgun (WGS) entry which is preliminary data.</text>
</comment>
<dbReference type="AlphaFoldDB" id="A0A5C6BWQ2"/>
<proteinExistence type="predicted"/>
<dbReference type="EMBL" id="SJPU01000002">
    <property type="protein sequence ID" value="TWU15109.1"/>
    <property type="molecule type" value="Genomic_DNA"/>
</dbReference>
<sequence>MGFRALQANTSDVGVPARSSSCAVFIGNAGGVAEYFPASESGRFGWLLPLFRFALVLAIVRRRYTHGERNRSLEEFSMTTTQRLKS</sequence>
<reference evidence="1 2" key="1">
    <citation type="journal article" date="2020" name="Antonie Van Leeuwenhoek">
        <title>Rhodopirellula heiligendammensis sp. nov., Rhodopirellula pilleata sp. nov., and Rhodopirellula solitaria sp. nov. isolated from natural or artificial marine surfaces in Northern Germany and California, USA, and emended description of the genus Rhodopirellula.</title>
        <authorList>
            <person name="Kallscheuer N."/>
            <person name="Wiegand S."/>
            <person name="Jogler M."/>
            <person name="Boedeker C."/>
            <person name="Peeters S.H."/>
            <person name="Rast P."/>
            <person name="Heuer A."/>
            <person name="Jetten M.S.M."/>
            <person name="Rohde M."/>
            <person name="Jogler C."/>
        </authorList>
    </citation>
    <scope>NUCLEOTIDE SEQUENCE [LARGE SCALE GENOMIC DNA]</scope>
    <source>
        <strain evidence="1 2">Poly21</strain>
    </source>
</reference>
<keyword evidence="2" id="KW-1185">Reference proteome</keyword>
<protein>
    <submittedName>
        <fullName evidence="1">Uncharacterized protein</fullName>
    </submittedName>
</protein>
<evidence type="ECO:0000313" key="1">
    <source>
        <dbReference type="EMBL" id="TWU15109.1"/>
    </source>
</evidence>
<organism evidence="1 2">
    <name type="scientific">Allorhodopirellula heiligendammensis</name>
    <dbReference type="NCBI Taxonomy" id="2714739"/>
    <lineage>
        <taxon>Bacteria</taxon>
        <taxon>Pseudomonadati</taxon>
        <taxon>Planctomycetota</taxon>
        <taxon>Planctomycetia</taxon>
        <taxon>Pirellulales</taxon>
        <taxon>Pirellulaceae</taxon>
        <taxon>Allorhodopirellula</taxon>
    </lineage>
</organism>
<evidence type="ECO:0000313" key="2">
    <source>
        <dbReference type="Proteomes" id="UP000319908"/>
    </source>
</evidence>
<name>A0A5C6BWQ2_9BACT</name>